<dbReference type="OrthoDB" id="7441340at2759"/>
<dbReference type="EMBL" id="CADEBD010000288">
    <property type="protein sequence ID" value="CAB3231524.1"/>
    <property type="molecule type" value="Genomic_DNA"/>
</dbReference>
<gene>
    <name evidence="4" type="ORF">APLA_LOCUS11513</name>
    <name evidence="3" type="ORF">APLA_LOCUS5240</name>
</gene>
<reference evidence="5 6" key="1">
    <citation type="submission" date="2020-04" db="EMBL/GenBank/DDBJ databases">
        <authorList>
            <person name="Wallbank WR R."/>
            <person name="Pardo Diaz C."/>
            <person name="Kozak K."/>
            <person name="Martin S."/>
            <person name="Jiggins C."/>
            <person name="Moest M."/>
            <person name="Warren A I."/>
            <person name="Byers J.R.P. K."/>
            <person name="Montejo-Kovacevich G."/>
            <person name="Yen C E."/>
        </authorList>
    </citation>
    <scope>NUCLEOTIDE SEQUENCE [LARGE SCALE GENOMIC DNA]</scope>
</reference>
<keyword evidence="2" id="KW-1133">Transmembrane helix</keyword>
<keyword evidence="2" id="KW-0472">Membrane</keyword>
<accession>A0A8S0ZER2</accession>
<dbReference type="EMBL" id="CADEBC010000532">
    <property type="protein sequence ID" value="CAB3248120.1"/>
    <property type="molecule type" value="Genomic_DNA"/>
</dbReference>
<keyword evidence="2" id="KW-0812">Transmembrane</keyword>
<evidence type="ECO:0000256" key="1">
    <source>
        <dbReference type="SAM" id="MobiDB-lite"/>
    </source>
</evidence>
<feature type="region of interest" description="Disordered" evidence="1">
    <location>
        <begin position="55"/>
        <end position="78"/>
    </location>
</feature>
<evidence type="ECO:0000313" key="3">
    <source>
        <dbReference type="EMBL" id="CAB3231524.1"/>
    </source>
</evidence>
<evidence type="ECO:0000313" key="4">
    <source>
        <dbReference type="EMBL" id="CAB3248120.1"/>
    </source>
</evidence>
<evidence type="ECO:0000313" key="6">
    <source>
        <dbReference type="Proteomes" id="UP000494256"/>
    </source>
</evidence>
<keyword evidence="5" id="KW-1185">Reference proteome</keyword>
<proteinExistence type="predicted"/>
<name>A0A8S0ZER2_ARCPL</name>
<organism evidence="3 6">
    <name type="scientific">Arctia plantaginis</name>
    <name type="common">Wood tiger moth</name>
    <name type="synonym">Phalaena plantaginis</name>
    <dbReference type="NCBI Taxonomy" id="874455"/>
    <lineage>
        <taxon>Eukaryota</taxon>
        <taxon>Metazoa</taxon>
        <taxon>Ecdysozoa</taxon>
        <taxon>Arthropoda</taxon>
        <taxon>Hexapoda</taxon>
        <taxon>Insecta</taxon>
        <taxon>Pterygota</taxon>
        <taxon>Neoptera</taxon>
        <taxon>Endopterygota</taxon>
        <taxon>Lepidoptera</taxon>
        <taxon>Glossata</taxon>
        <taxon>Ditrysia</taxon>
        <taxon>Noctuoidea</taxon>
        <taxon>Erebidae</taxon>
        <taxon>Arctiinae</taxon>
        <taxon>Arctia</taxon>
    </lineage>
</organism>
<protein>
    <submittedName>
        <fullName evidence="3">Uncharacterized protein</fullName>
    </submittedName>
</protein>
<sequence>MLQLIVYGLLLFLTLLAIFDIIRLCTVDNDASKRRLRMWCAPYDVVKNTLKGMKTLKEEKETPEPGPETKPYNISETV</sequence>
<feature type="transmembrane region" description="Helical" evidence="2">
    <location>
        <begin position="6"/>
        <end position="25"/>
    </location>
</feature>
<dbReference type="AlphaFoldDB" id="A0A8S0ZER2"/>
<dbReference type="Proteomes" id="UP000494106">
    <property type="component" value="Unassembled WGS sequence"/>
</dbReference>
<evidence type="ECO:0000256" key="2">
    <source>
        <dbReference type="SAM" id="Phobius"/>
    </source>
</evidence>
<dbReference type="Proteomes" id="UP000494256">
    <property type="component" value="Unassembled WGS sequence"/>
</dbReference>
<comment type="caution">
    <text evidence="3">The sequence shown here is derived from an EMBL/GenBank/DDBJ whole genome shotgun (WGS) entry which is preliminary data.</text>
</comment>
<evidence type="ECO:0000313" key="5">
    <source>
        <dbReference type="Proteomes" id="UP000494106"/>
    </source>
</evidence>